<dbReference type="GO" id="GO:0017025">
    <property type="term" value="F:TBP-class protein binding"/>
    <property type="evidence" value="ECO:0007669"/>
    <property type="project" value="InterPro"/>
</dbReference>
<dbReference type="GO" id="GO:0008270">
    <property type="term" value="F:zinc ion binding"/>
    <property type="evidence" value="ECO:0007669"/>
    <property type="project" value="UniProtKB-KW"/>
</dbReference>
<dbReference type="GO" id="GO:0000126">
    <property type="term" value="C:transcription factor TFIIIB complex"/>
    <property type="evidence" value="ECO:0007669"/>
    <property type="project" value="TreeGrafter"/>
</dbReference>
<dbReference type="HOGENOM" id="CLU_010293_2_1_1"/>
<keyword evidence="6" id="KW-0805">Transcription regulation</keyword>
<comment type="similarity">
    <text evidence="2">Belongs to the TFIIB family.</text>
</comment>
<dbReference type="Pfam" id="PF00382">
    <property type="entry name" value="TFIIB"/>
    <property type="match status" value="2"/>
</dbReference>
<dbReference type="AlphaFoldDB" id="A0A066WN85"/>
<dbReference type="STRING" id="1037660.A0A066WN85"/>
<dbReference type="Pfam" id="PF07741">
    <property type="entry name" value="BRF1"/>
    <property type="match status" value="1"/>
</dbReference>
<keyword evidence="5" id="KW-0862">Zinc</keyword>
<evidence type="ECO:0000256" key="2">
    <source>
        <dbReference type="ARBA" id="ARBA00010857"/>
    </source>
</evidence>
<dbReference type="GeneID" id="25267129"/>
<keyword evidence="3" id="KW-0479">Metal-binding</keyword>
<dbReference type="RefSeq" id="XP_013245292.1">
    <property type="nucleotide sequence ID" value="XM_013389838.1"/>
</dbReference>
<dbReference type="GO" id="GO:0070897">
    <property type="term" value="P:transcription preinitiation complex assembly"/>
    <property type="evidence" value="ECO:0007669"/>
    <property type="project" value="InterPro"/>
</dbReference>
<evidence type="ECO:0008006" key="14">
    <source>
        <dbReference type="Google" id="ProtNLM"/>
    </source>
</evidence>
<evidence type="ECO:0000313" key="13">
    <source>
        <dbReference type="Proteomes" id="UP000027361"/>
    </source>
</evidence>
<feature type="domain" description="Transcription factor TFIIB cyclin-like" evidence="10">
    <location>
        <begin position="201"/>
        <end position="289"/>
    </location>
</feature>
<evidence type="ECO:0000256" key="3">
    <source>
        <dbReference type="ARBA" id="ARBA00022723"/>
    </source>
</evidence>
<dbReference type="InParanoid" id="A0A066WN85"/>
<proteinExistence type="inferred from homology"/>
<keyword evidence="4" id="KW-0863">Zinc-finger</keyword>
<name>A0A066WN85_TILAU</name>
<dbReference type="Proteomes" id="UP000027361">
    <property type="component" value="Unassembled WGS sequence"/>
</dbReference>
<dbReference type="GO" id="GO:0005634">
    <property type="term" value="C:nucleus"/>
    <property type="evidence" value="ECO:0007669"/>
    <property type="project" value="UniProtKB-SubCell"/>
</dbReference>
<dbReference type="SUPFAM" id="SSF47954">
    <property type="entry name" value="Cyclin-like"/>
    <property type="match status" value="2"/>
</dbReference>
<dbReference type="GO" id="GO:0001006">
    <property type="term" value="F:RNA polymerase III type 3 promoter sequence-specific DNA binding"/>
    <property type="evidence" value="ECO:0007669"/>
    <property type="project" value="TreeGrafter"/>
</dbReference>
<dbReference type="GO" id="GO:0000995">
    <property type="term" value="F:RNA polymerase III general transcription initiation factor activity"/>
    <property type="evidence" value="ECO:0007669"/>
    <property type="project" value="TreeGrafter"/>
</dbReference>
<dbReference type="Gene3D" id="1.20.5.650">
    <property type="entry name" value="Single helix bin"/>
    <property type="match status" value="1"/>
</dbReference>
<dbReference type="FunCoup" id="A0A066WN85">
    <property type="interactions" value="133"/>
</dbReference>
<evidence type="ECO:0000313" key="12">
    <source>
        <dbReference type="EMBL" id="KDN52444.1"/>
    </source>
</evidence>
<keyword evidence="8" id="KW-0539">Nucleus</keyword>
<feature type="region of interest" description="Disordered" evidence="9">
    <location>
        <begin position="309"/>
        <end position="422"/>
    </location>
</feature>
<evidence type="ECO:0000256" key="9">
    <source>
        <dbReference type="SAM" id="MobiDB-lite"/>
    </source>
</evidence>
<comment type="subcellular location">
    <subcellularLocation>
        <location evidence="1">Nucleus</location>
    </subcellularLocation>
</comment>
<evidence type="ECO:0000259" key="11">
    <source>
        <dbReference type="Pfam" id="PF07741"/>
    </source>
</evidence>
<evidence type="ECO:0000259" key="10">
    <source>
        <dbReference type="Pfam" id="PF00382"/>
    </source>
</evidence>
<dbReference type="PANTHER" id="PTHR11618:SF4">
    <property type="entry name" value="TRANSCRIPTION FACTOR IIIB 90 KDA SUBUNIT"/>
    <property type="match status" value="1"/>
</dbReference>
<comment type="caution">
    <text evidence="12">The sequence shown here is derived from an EMBL/GenBank/DDBJ whole genome shotgun (WGS) entry which is preliminary data.</text>
</comment>
<evidence type="ECO:0000256" key="1">
    <source>
        <dbReference type="ARBA" id="ARBA00004123"/>
    </source>
</evidence>
<feature type="compositionally biased region" description="Basic and acidic residues" evidence="9">
    <location>
        <begin position="330"/>
        <end position="354"/>
    </location>
</feature>
<reference evidence="12 13" key="1">
    <citation type="submission" date="2014-05" db="EMBL/GenBank/DDBJ databases">
        <title>Draft genome sequence of a rare smut relative, Tilletiaria anomala UBC 951.</title>
        <authorList>
            <consortium name="DOE Joint Genome Institute"/>
            <person name="Toome M."/>
            <person name="Kuo A."/>
            <person name="Henrissat B."/>
            <person name="Lipzen A."/>
            <person name="Tritt A."/>
            <person name="Yoshinaga Y."/>
            <person name="Zane M."/>
            <person name="Barry K."/>
            <person name="Grigoriev I.V."/>
            <person name="Spatafora J.W."/>
            <person name="Aimea M.C."/>
        </authorList>
    </citation>
    <scope>NUCLEOTIDE SEQUENCE [LARGE SCALE GENOMIC DNA]</scope>
    <source>
        <strain evidence="12 13">UBC 951</strain>
    </source>
</reference>
<feature type="compositionally biased region" description="Basic and acidic residues" evidence="9">
    <location>
        <begin position="704"/>
        <end position="719"/>
    </location>
</feature>
<evidence type="ECO:0000256" key="7">
    <source>
        <dbReference type="ARBA" id="ARBA00023163"/>
    </source>
</evidence>
<dbReference type="OMA" id="EPPCKVM"/>
<dbReference type="SUPFAM" id="SSF57783">
    <property type="entry name" value="Zinc beta-ribbon"/>
    <property type="match status" value="1"/>
</dbReference>
<dbReference type="InterPro" id="IPR000812">
    <property type="entry name" value="TFIIB"/>
</dbReference>
<feature type="domain" description="Transcription factor TFIIB cyclin-like" evidence="10">
    <location>
        <begin position="133"/>
        <end position="187"/>
    </location>
</feature>
<feature type="compositionally biased region" description="Basic residues" evidence="9">
    <location>
        <begin position="579"/>
        <end position="590"/>
    </location>
</feature>
<dbReference type="FunFam" id="1.10.472.10:FF:000002">
    <property type="entry name" value="Transcription factor IIIB 90 kDa subunit"/>
    <property type="match status" value="1"/>
</dbReference>
<dbReference type="InterPro" id="IPR013150">
    <property type="entry name" value="TFIIB_cyclin"/>
</dbReference>
<keyword evidence="13" id="KW-1185">Reference proteome</keyword>
<keyword evidence="7" id="KW-0804">Transcription</keyword>
<dbReference type="Gene3D" id="1.10.472.170">
    <property type="match status" value="1"/>
</dbReference>
<evidence type="ECO:0000256" key="5">
    <source>
        <dbReference type="ARBA" id="ARBA00022833"/>
    </source>
</evidence>
<dbReference type="PRINTS" id="PR00685">
    <property type="entry name" value="TIFACTORIIB"/>
</dbReference>
<dbReference type="PANTHER" id="PTHR11618">
    <property type="entry name" value="TRANSCRIPTION INITIATION FACTOR IIB-RELATED"/>
    <property type="match status" value="1"/>
</dbReference>
<evidence type="ECO:0000256" key="6">
    <source>
        <dbReference type="ARBA" id="ARBA00023015"/>
    </source>
</evidence>
<dbReference type="GO" id="GO:0097550">
    <property type="term" value="C:transcription preinitiation complex"/>
    <property type="evidence" value="ECO:0007669"/>
    <property type="project" value="TreeGrafter"/>
</dbReference>
<dbReference type="EMBL" id="JMSN01000010">
    <property type="protein sequence ID" value="KDN52444.1"/>
    <property type="molecule type" value="Genomic_DNA"/>
</dbReference>
<feature type="compositionally biased region" description="Polar residues" evidence="9">
    <location>
        <begin position="594"/>
        <end position="610"/>
    </location>
</feature>
<dbReference type="Gene3D" id="1.10.472.10">
    <property type="entry name" value="Cyclin-like"/>
    <property type="match status" value="1"/>
</dbReference>
<feature type="domain" description="Brf1 TBP-binding" evidence="11">
    <location>
        <begin position="530"/>
        <end position="628"/>
    </location>
</feature>
<accession>A0A066WN85</accession>
<dbReference type="InterPro" id="IPR011665">
    <property type="entry name" value="BRF1_TBP-bd_dom"/>
</dbReference>
<feature type="region of interest" description="Disordered" evidence="9">
    <location>
        <begin position="571"/>
        <end position="610"/>
    </location>
</feature>
<evidence type="ECO:0000256" key="4">
    <source>
        <dbReference type="ARBA" id="ARBA00022771"/>
    </source>
</evidence>
<organism evidence="12 13">
    <name type="scientific">Tilletiaria anomala (strain ATCC 24038 / CBS 436.72 / UBC 951)</name>
    <dbReference type="NCBI Taxonomy" id="1037660"/>
    <lineage>
        <taxon>Eukaryota</taxon>
        <taxon>Fungi</taxon>
        <taxon>Dikarya</taxon>
        <taxon>Basidiomycota</taxon>
        <taxon>Ustilaginomycotina</taxon>
        <taxon>Exobasidiomycetes</taxon>
        <taxon>Georgefischeriales</taxon>
        <taxon>Tilletiariaceae</taxon>
        <taxon>Tilletiaria</taxon>
    </lineage>
</organism>
<dbReference type="InterPro" id="IPR036915">
    <property type="entry name" value="Cyclin-like_sf"/>
</dbReference>
<feature type="compositionally biased region" description="Acidic residues" evidence="9">
    <location>
        <begin position="379"/>
        <end position="400"/>
    </location>
</feature>
<sequence>MRTCPQCDSDSIETQDGTQVCTQCGHVLGESEIVNDVTFGETSAGAATVHGTQVSGSTGKHAMVGPGGRRYGDGTDSREATIYNAKQAIRNLCRQLNQESEDLHQTATRLFTLALNIGQGKQWFPNPETLERDAAGNLVQGRRSQYSYGACVYLAFRRKKIPIMLIEIADLIKVNVFVLGRAYLRLAQLLRFDPEQRSIDIMEPSIYIRRFARLLDFGDEYERVVEDASRLCIRFKNDWLVQGRRPSGITGACLLLAARMNNFRRSVAEVVQVVKVADVTLKKRLDEFRATPAAKMSIHDFRQLYNNVSDGAMPPSATSNQAQKARKGKEKKEEIARKISANAKREDVRGKNKADSSGVEMRSSKKWSSRTVGDGQRGEDDDGSESDDQADDLVDSDEGEASGAKEGALSAEANTDVEEQVDQVIADEVQGLLQSDRLRDDFDRVVHELEQSERRAKLTAAERQAQIGTSQAAARGAASGNEGSGVVEEVDALTTRPKKRARSGEEQASDSVAMKKSKLPAEDPKDPLANLDEEELDEYLLSKDEELVKERIWTEFNKEWLEESLQKAIKEEEDLKRGIQPKRSKPRKKPVLRDSSNAAGSSALESTVNMMKQKKFSRKINYSALGNLLPNQSGIVSAGGSRPHSELDDLGGIGAAYNMIGRAASQARSEASTGLGGESDFGSEDDKDIDRDRSRGSRANGKGRVPERAGRDSRSRDGGSDAGGFVSDGGAYSDAYAEEAYGYDDAYE</sequence>
<dbReference type="OrthoDB" id="511529at2759"/>
<feature type="region of interest" description="Disordered" evidence="9">
    <location>
        <begin position="631"/>
        <end position="730"/>
    </location>
</feature>
<evidence type="ECO:0000256" key="8">
    <source>
        <dbReference type="ARBA" id="ARBA00023242"/>
    </source>
</evidence>
<protein>
    <recommendedName>
        <fullName evidence="14">B-related factor 1</fullName>
    </recommendedName>
</protein>
<feature type="region of interest" description="Disordered" evidence="9">
    <location>
        <begin position="451"/>
        <end position="532"/>
    </location>
</feature>
<gene>
    <name evidence="12" type="ORF">K437DRAFT_293054</name>
</gene>